<dbReference type="AlphaFoldDB" id="A0A068SBL5"/>
<organism evidence="4 5">
    <name type="scientific">Lichtheimia corymbifera JMRC:FSU:9682</name>
    <dbReference type="NCBI Taxonomy" id="1263082"/>
    <lineage>
        <taxon>Eukaryota</taxon>
        <taxon>Fungi</taxon>
        <taxon>Fungi incertae sedis</taxon>
        <taxon>Mucoromycota</taxon>
        <taxon>Mucoromycotina</taxon>
        <taxon>Mucoromycetes</taxon>
        <taxon>Mucorales</taxon>
        <taxon>Lichtheimiaceae</taxon>
        <taxon>Lichtheimia</taxon>
    </lineage>
</organism>
<evidence type="ECO:0000313" key="4">
    <source>
        <dbReference type="EMBL" id="CDH59237.1"/>
    </source>
</evidence>
<dbReference type="VEuPathDB" id="FungiDB:LCOR_10063.1"/>
<dbReference type="SMART" id="SM00385">
    <property type="entry name" value="CYCLIN"/>
    <property type="match status" value="2"/>
</dbReference>
<dbReference type="GO" id="GO:0006357">
    <property type="term" value="P:regulation of transcription by RNA polymerase II"/>
    <property type="evidence" value="ECO:0007669"/>
    <property type="project" value="InterPro"/>
</dbReference>
<comment type="caution">
    <text evidence="4">The sequence shown here is derived from an EMBL/GenBank/DDBJ whole genome shotgun (WGS) entry which is preliminary data.</text>
</comment>
<evidence type="ECO:0000256" key="2">
    <source>
        <dbReference type="SAM" id="MobiDB-lite"/>
    </source>
</evidence>
<protein>
    <submittedName>
        <fullName evidence="4">Cyclin-like protein</fullName>
    </submittedName>
</protein>
<dbReference type="Gene3D" id="1.10.472.10">
    <property type="entry name" value="Cyclin-like"/>
    <property type="match status" value="2"/>
</dbReference>
<dbReference type="InterPro" id="IPR013763">
    <property type="entry name" value="Cyclin-like_dom"/>
</dbReference>
<sequence length="294" mass="33485">MDQIASSQWVFTTQELQHLPSIVAGGLTVNEERRRRLAGCTFIHSVGSRLEVPLLTIATAMTYFHRFYTRHSFTHYRFEVVAATCVYLACKVEESMRKIKDVVAASLLHMHSRENHEDEMAKLFHALRDAIIQYEFIVVETLCFDFAIDHPHQALLDLLDELEASERIAQAAWSFANDSMRLVLCLSHEPRHIAAACILLAYRLHRQDIPKIDDSSLMLLIEDRFETLDAIIQEIMHGRTLQQQLERRNRRRSTADSPASSSGSNRARGSIVSANGHRIDRERASNMGSSALQS</sequence>
<reference evidence="4" key="1">
    <citation type="submission" date="2013-08" db="EMBL/GenBank/DDBJ databases">
        <title>Gene expansion shapes genome architecture in the human pathogen Lichtheimia corymbifera: an evolutionary genomics analysis in the ancient terrestrial Mucorales (Mucoromycotina).</title>
        <authorList>
            <person name="Schwartze V.U."/>
            <person name="Winter S."/>
            <person name="Shelest E."/>
            <person name="Marcet-Houben M."/>
            <person name="Horn F."/>
            <person name="Wehner S."/>
            <person name="Hoffmann K."/>
            <person name="Riege K."/>
            <person name="Sammeth M."/>
            <person name="Nowrousian M."/>
            <person name="Valiante V."/>
            <person name="Linde J."/>
            <person name="Jacobsen I.D."/>
            <person name="Marz M."/>
            <person name="Brakhage A.A."/>
            <person name="Gabaldon T."/>
            <person name="Bocker S."/>
            <person name="Voigt K."/>
        </authorList>
    </citation>
    <scope>NUCLEOTIDE SEQUENCE [LARGE SCALE GENOMIC DNA]</scope>
    <source>
        <strain evidence="4">FSU 9682</strain>
    </source>
</reference>
<dbReference type="OrthoDB" id="25002at2759"/>
<keyword evidence="1" id="KW-0195">Cyclin</keyword>
<feature type="domain" description="Cyclin-like" evidence="3">
    <location>
        <begin position="41"/>
        <end position="126"/>
    </location>
</feature>
<dbReference type="Pfam" id="PF21797">
    <property type="entry name" value="CycT2-like_C"/>
    <property type="match status" value="1"/>
</dbReference>
<evidence type="ECO:0000259" key="3">
    <source>
        <dbReference type="SMART" id="SM00385"/>
    </source>
</evidence>
<dbReference type="SUPFAM" id="SSF47954">
    <property type="entry name" value="Cyclin-like"/>
    <property type="match status" value="2"/>
</dbReference>
<dbReference type="InterPro" id="IPR036915">
    <property type="entry name" value="Cyclin-like_sf"/>
</dbReference>
<dbReference type="Pfam" id="PF00134">
    <property type="entry name" value="Cyclin_N"/>
    <property type="match status" value="1"/>
</dbReference>
<accession>A0A068SBL5</accession>
<name>A0A068SBL5_9FUNG</name>
<feature type="region of interest" description="Disordered" evidence="2">
    <location>
        <begin position="242"/>
        <end position="294"/>
    </location>
</feature>
<proteinExistence type="inferred from homology"/>
<feature type="domain" description="Cyclin-like" evidence="3">
    <location>
        <begin position="153"/>
        <end position="237"/>
    </location>
</feature>
<gene>
    <name evidence="4" type="ORF">LCOR_10063.1</name>
</gene>
<comment type="similarity">
    <text evidence="1">Belongs to the cyclin family.</text>
</comment>
<evidence type="ECO:0000256" key="1">
    <source>
        <dbReference type="RuleBase" id="RU000383"/>
    </source>
</evidence>
<dbReference type="CDD" id="cd20546">
    <property type="entry name" value="CYCLIN_SpCG1C_ScCTK2-like_rpt2"/>
    <property type="match status" value="1"/>
</dbReference>
<dbReference type="STRING" id="1263082.A0A068SBL5"/>
<dbReference type="PANTHER" id="PTHR10026">
    <property type="entry name" value="CYCLIN"/>
    <property type="match status" value="1"/>
</dbReference>
<dbReference type="GO" id="GO:0016538">
    <property type="term" value="F:cyclin-dependent protein serine/threonine kinase regulator activity"/>
    <property type="evidence" value="ECO:0007669"/>
    <property type="project" value="InterPro"/>
</dbReference>
<feature type="compositionally biased region" description="Low complexity" evidence="2">
    <location>
        <begin position="255"/>
        <end position="270"/>
    </location>
</feature>
<keyword evidence="5" id="KW-1185">Reference proteome</keyword>
<dbReference type="InterPro" id="IPR043198">
    <property type="entry name" value="Cyclin/Ssn8"/>
</dbReference>
<dbReference type="EMBL" id="CBTN010000066">
    <property type="protein sequence ID" value="CDH59237.1"/>
    <property type="molecule type" value="Genomic_DNA"/>
</dbReference>
<dbReference type="InterPro" id="IPR006671">
    <property type="entry name" value="Cyclin_N"/>
</dbReference>
<dbReference type="Proteomes" id="UP000027586">
    <property type="component" value="Unassembled WGS sequence"/>
</dbReference>
<evidence type="ECO:0000313" key="5">
    <source>
        <dbReference type="Proteomes" id="UP000027586"/>
    </source>
</evidence>